<feature type="region of interest" description="Disordered" evidence="1">
    <location>
        <begin position="1"/>
        <end position="28"/>
    </location>
</feature>
<reference evidence="3" key="1">
    <citation type="journal article" date="2017" name="Front. Plant Sci.">
        <title>Climate Clever Clovers: New Paradigm to Reduce the Environmental Footprint of Ruminants by Breeding Low Methanogenic Forages Utilizing Haplotype Variation.</title>
        <authorList>
            <person name="Kaur P."/>
            <person name="Appels R."/>
            <person name="Bayer P.E."/>
            <person name="Keeble-Gagnere G."/>
            <person name="Wang J."/>
            <person name="Hirakawa H."/>
            <person name="Shirasawa K."/>
            <person name="Vercoe P."/>
            <person name="Stefanova K."/>
            <person name="Durmic Z."/>
            <person name="Nichols P."/>
            <person name="Revell C."/>
            <person name="Isobe S.N."/>
            <person name="Edwards D."/>
            <person name="Erskine W."/>
        </authorList>
    </citation>
    <scope>NUCLEOTIDE SEQUENCE [LARGE SCALE GENOMIC DNA]</scope>
    <source>
        <strain evidence="3">cv. Daliak</strain>
    </source>
</reference>
<keyword evidence="3" id="KW-1185">Reference proteome</keyword>
<evidence type="ECO:0000313" key="2">
    <source>
        <dbReference type="EMBL" id="GAU34223.1"/>
    </source>
</evidence>
<accession>A0A2Z6MWP1</accession>
<dbReference type="OrthoDB" id="646413at2759"/>
<name>A0A2Z6MWP1_TRISU</name>
<dbReference type="EMBL" id="DF973549">
    <property type="protein sequence ID" value="GAU34223.1"/>
    <property type="molecule type" value="Genomic_DNA"/>
</dbReference>
<protein>
    <submittedName>
        <fullName evidence="2">Uncharacterized protein</fullName>
    </submittedName>
</protein>
<dbReference type="Proteomes" id="UP000242715">
    <property type="component" value="Unassembled WGS sequence"/>
</dbReference>
<dbReference type="AlphaFoldDB" id="A0A2Z6MWP1"/>
<proteinExistence type="predicted"/>
<organism evidence="2 3">
    <name type="scientific">Trifolium subterraneum</name>
    <name type="common">Subterranean clover</name>
    <dbReference type="NCBI Taxonomy" id="3900"/>
    <lineage>
        <taxon>Eukaryota</taxon>
        <taxon>Viridiplantae</taxon>
        <taxon>Streptophyta</taxon>
        <taxon>Embryophyta</taxon>
        <taxon>Tracheophyta</taxon>
        <taxon>Spermatophyta</taxon>
        <taxon>Magnoliopsida</taxon>
        <taxon>eudicotyledons</taxon>
        <taxon>Gunneridae</taxon>
        <taxon>Pentapetalae</taxon>
        <taxon>rosids</taxon>
        <taxon>fabids</taxon>
        <taxon>Fabales</taxon>
        <taxon>Fabaceae</taxon>
        <taxon>Papilionoideae</taxon>
        <taxon>50 kb inversion clade</taxon>
        <taxon>NPAAA clade</taxon>
        <taxon>Hologalegina</taxon>
        <taxon>IRL clade</taxon>
        <taxon>Trifolieae</taxon>
        <taxon>Trifolium</taxon>
    </lineage>
</organism>
<gene>
    <name evidence="2" type="ORF">TSUD_210050</name>
</gene>
<sequence length="96" mass="11139">MQHQAMKSNLVDLSSDRKRIGSRNYDQPLCPKPIRLSPSIPDFLKPIRCNKHSQQNIDEGNGVLNMIIEKMEENQYVMDAYLAVIPARHRAEQRIH</sequence>
<evidence type="ECO:0000313" key="3">
    <source>
        <dbReference type="Proteomes" id="UP000242715"/>
    </source>
</evidence>
<evidence type="ECO:0000256" key="1">
    <source>
        <dbReference type="SAM" id="MobiDB-lite"/>
    </source>
</evidence>